<feature type="transmembrane region" description="Helical" evidence="2">
    <location>
        <begin position="31"/>
        <end position="50"/>
    </location>
</feature>
<proteinExistence type="predicted"/>
<evidence type="ECO:0000313" key="7">
    <source>
        <dbReference type="Proteomes" id="UP000255139"/>
    </source>
</evidence>
<keyword evidence="7" id="KW-1185">Reference proteome</keyword>
<keyword evidence="4" id="KW-0969">Cilium</keyword>
<keyword evidence="4" id="KW-0282">Flagellum</keyword>
<keyword evidence="2" id="KW-1133">Transmembrane helix</keyword>
<feature type="domain" description="UPF0323" evidence="3">
    <location>
        <begin position="69"/>
        <end position="189"/>
    </location>
</feature>
<feature type="compositionally biased region" description="Polar residues" evidence="1">
    <location>
        <begin position="173"/>
        <end position="188"/>
    </location>
</feature>
<keyword evidence="2" id="KW-0472">Membrane</keyword>
<evidence type="ECO:0000256" key="1">
    <source>
        <dbReference type="SAM" id="MobiDB-lite"/>
    </source>
</evidence>
<reference evidence="5 6" key="1">
    <citation type="journal article" date="2014" name="Genome Announc.">
        <title>Draft genome sequences of eight enterohepatic helicobacter species isolated from both laboratory and wild rodents.</title>
        <authorList>
            <person name="Sheh A."/>
            <person name="Shen Z."/>
            <person name="Fox J.G."/>
        </authorList>
    </citation>
    <scope>NUCLEOTIDE SEQUENCE [LARGE SCALE GENOMIC DNA]</scope>
    <source>
        <strain evidence="5 6">ST1</strain>
    </source>
</reference>
<dbReference type="Proteomes" id="UP000255139">
    <property type="component" value="Unassembled WGS sequence"/>
</dbReference>
<accession>A0A377PUE6</accession>
<dbReference type="AlphaFoldDB" id="A0A377PUE6"/>
<evidence type="ECO:0000256" key="2">
    <source>
        <dbReference type="SAM" id="Phobius"/>
    </source>
</evidence>
<evidence type="ECO:0000313" key="4">
    <source>
        <dbReference type="EMBL" id="STQ86588.1"/>
    </source>
</evidence>
<keyword evidence="2" id="KW-0812">Transmembrane</keyword>
<keyword evidence="4" id="KW-0966">Cell projection</keyword>
<dbReference type="NCBIfam" id="NF003146">
    <property type="entry name" value="PRK04081.1"/>
    <property type="match status" value="1"/>
</dbReference>
<gene>
    <name evidence="5" type="ORF">LS73_003500</name>
    <name evidence="4" type="ORF">NCTC12714_01399</name>
</gene>
<sequence length="228" mass="23944">MWQNNKNCGLEKVNFEENAKKTKERYYLRKISDIAILGGMSAMLVAGLIGCDSSAQSGTQEIQKKQGVTVTLQENNDGSYTIIDETPSSDGDTTIIVKDTNGNKRVLSKEEVDSLVAEEERRIDNGTSTLTSSDGGGLGIGGAILASAAGALIGSYIGNKLFNNPNYKANAQRSYNSPSAYQRSQTSPGAARTQSTQSTTRAATPSNAKSGFFSGSSSNKGATSTASS</sequence>
<reference evidence="4 7" key="2">
    <citation type="submission" date="2018-06" db="EMBL/GenBank/DDBJ databases">
        <authorList>
            <consortium name="Pathogen Informatics"/>
            <person name="Doyle S."/>
        </authorList>
    </citation>
    <scope>NUCLEOTIDE SEQUENCE [LARGE SCALE GENOMIC DNA]</scope>
    <source>
        <strain evidence="4 7">NCTC12714</strain>
    </source>
</reference>
<organism evidence="4 7">
    <name type="scientific">Helicobacter muridarum</name>
    <dbReference type="NCBI Taxonomy" id="216"/>
    <lineage>
        <taxon>Bacteria</taxon>
        <taxon>Pseudomonadati</taxon>
        <taxon>Campylobacterota</taxon>
        <taxon>Epsilonproteobacteria</taxon>
        <taxon>Campylobacterales</taxon>
        <taxon>Helicobacteraceae</taxon>
        <taxon>Helicobacter</taxon>
    </lineage>
</organism>
<dbReference type="Pfam" id="PF26303">
    <property type="entry name" value="UPF0323"/>
    <property type="match status" value="1"/>
</dbReference>
<evidence type="ECO:0000313" key="5">
    <source>
        <dbReference type="EMBL" id="TLE00735.1"/>
    </source>
</evidence>
<evidence type="ECO:0000259" key="3">
    <source>
        <dbReference type="Pfam" id="PF26303"/>
    </source>
</evidence>
<dbReference type="STRING" id="216.LS73_00070"/>
<name>A0A377PUE6_9HELI</name>
<dbReference type="EMBL" id="JRPD02000005">
    <property type="protein sequence ID" value="TLE00735.1"/>
    <property type="molecule type" value="Genomic_DNA"/>
</dbReference>
<dbReference type="Proteomes" id="UP000029922">
    <property type="component" value="Unassembled WGS sequence"/>
</dbReference>
<protein>
    <submittedName>
        <fullName evidence="4">Flagellar motility protein</fullName>
    </submittedName>
</protein>
<dbReference type="EMBL" id="UGJE01000002">
    <property type="protein sequence ID" value="STQ86588.1"/>
    <property type="molecule type" value="Genomic_DNA"/>
</dbReference>
<dbReference type="OrthoDB" id="5339730at2"/>
<feature type="compositionally biased region" description="Low complexity" evidence="1">
    <location>
        <begin position="190"/>
        <end position="222"/>
    </location>
</feature>
<evidence type="ECO:0000313" key="6">
    <source>
        <dbReference type="Proteomes" id="UP000029922"/>
    </source>
</evidence>
<feature type="region of interest" description="Disordered" evidence="1">
    <location>
        <begin position="173"/>
        <end position="228"/>
    </location>
</feature>
<dbReference type="InterPro" id="IPR059092">
    <property type="entry name" value="UPF0323_dom"/>
</dbReference>
<dbReference type="RefSeq" id="WP_052089418.1">
    <property type="nucleotide sequence ID" value="NZ_FZML01000003.1"/>
</dbReference>